<dbReference type="STRING" id="930152.SAMN05216565_102175"/>
<dbReference type="AlphaFoldDB" id="A0A1H0RG99"/>
<dbReference type="RefSeq" id="WP_090850462.1">
    <property type="nucleotide sequence ID" value="NZ_FNJU01000002.1"/>
</dbReference>
<sequence length="155" mass="17644">MLTYSDLQSLFTETKGIPDNQILFKEVFIDPDQKVNKGLFISLSDKNQEEELKTALYNGAIGALWKKESHIPRFLPNHFPLFIVVNPVAAIQNVIEFCEKKEEEIGDDIETRISLSYGNTHIDKGNTYDSAVINQINELKKKVEDSRNKRKGGES</sequence>
<dbReference type="OrthoDB" id="2966672at2"/>
<evidence type="ECO:0000313" key="2">
    <source>
        <dbReference type="Proteomes" id="UP000199159"/>
    </source>
</evidence>
<keyword evidence="2" id="KW-1185">Reference proteome</keyword>
<accession>A0A1H0RG99</accession>
<dbReference type="EMBL" id="FNJU01000002">
    <property type="protein sequence ID" value="SDP27928.1"/>
    <property type="molecule type" value="Genomic_DNA"/>
</dbReference>
<gene>
    <name evidence="1" type="ORF">SAMN05216565_102175</name>
</gene>
<proteinExistence type="predicted"/>
<dbReference type="Proteomes" id="UP000199159">
    <property type="component" value="Unassembled WGS sequence"/>
</dbReference>
<name>A0A1H0RG99_9BACI</name>
<protein>
    <submittedName>
        <fullName evidence="1">Uncharacterized protein</fullName>
    </submittedName>
</protein>
<reference evidence="2" key="1">
    <citation type="submission" date="2016-10" db="EMBL/GenBank/DDBJ databases">
        <authorList>
            <person name="Varghese N."/>
            <person name="Submissions S."/>
        </authorList>
    </citation>
    <scope>NUCLEOTIDE SEQUENCE [LARGE SCALE GENOMIC DNA]</scope>
    <source>
        <strain evidence="2">IBRC-M10078</strain>
    </source>
</reference>
<evidence type="ECO:0000313" key="1">
    <source>
        <dbReference type="EMBL" id="SDP27928.1"/>
    </source>
</evidence>
<organism evidence="1 2">
    <name type="scientific">Litchfieldia salsa</name>
    <dbReference type="NCBI Taxonomy" id="930152"/>
    <lineage>
        <taxon>Bacteria</taxon>
        <taxon>Bacillati</taxon>
        <taxon>Bacillota</taxon>
        <taxon>Bacilli</taxon>
        <taxon>Bacillales</taxon>
        <taxon>Bacillaceae</taxon>
        <taxon>Litchfieldia</taxon>
    </lineage>
</organism>